<name>A0ACD6AAP4_AVESA</name>
<organism evidence="1 2">
    <name type="scientific">Avena sativa</name>
    <name type="common">Oat</name>
    <dbReference type="NCBI Taxonomy" id="4498"/>
    <lineage>
        <taxon>Eukaryota</taxon>
        <taxon>Viridiplantae</taxon>
        <taxon>Streptophyta</taxon>
        <taxon>Embryophyta</taxon>
        <taxon>Tracheophyta</taxon>
        <taxon>Spermatophyta</taxon>
        <taxon>Magnoliopsida</taxon>
        <taxon>Liliopsida</taxon>
        <taxon>Poales</taxon>
        <taxon>Poaceae</taxon>
        <taxon>BOP clade</taxon>
        <taxon>Pooideae</taxon>
        <taxon>Poodae</taxon>
        <taxon>Poeae</taxon>
        <taxon>Poeae Chloroplast Group 1 (Aveneae type)</taxon>
        <taxon>Aveninae</taxon>
        <taxon>Avena</taxon>
    </lineage>
</organism>
<protein>
    <submittedName>
        <fullName evidence="1">Uncharacterized protein</fullName>
    </submittedName>
</protein>
<accession>A0ACD6AAP4</accession>
<evidence type="ECO:0000313" key="1">
    <source>
        <dbReference type="EnsemblPlants" id="AVESA.00010b.r2.7CG0709480.1.CDS"/>
    </source>
</evidence>
<reference evidence="1" key="2">
    <citation type="submission" date="2025-09" db="UniProtKB">
        <authorList>
            <consortium name="EnsemblPlants"/>
        </authorList>
    </citation>
    <scope>IDENTIFICATION</scope>
</reference>
<reference evidence="1" key="1">
    <citation type="submission" date="2021-05" db="EMBL/GenBank/DDBJ databases">
        <authorList>
            <person name="Scholz U."/>
            <person name="Mascher M."/>
            <person name="Fiebig A."/>
        </authorList>
    </citation>
    <scope>NUCLEOTIDE SEQUENCE [LARGE SCALE GENOMIC DNA]</scope>
</reference>
<keyword evidence="2" id="KW-1185">Reference proteome</keyword>
<evidence type="ECO:0000313" key="2">
    <source>
        <dbReference type="Proteomes" id="UP001732700"/>
    </source>
</evidence>
<dbReference type="EnsemblPlants" id="AVESA.00010b.r2.7CG0709480.1">
    <property type="protein sequence ID" value="AVESA.00010b.r2.7CG0709480.1.CDS"/>
    <property type="gene ID" value="AVESA.00010b.r2.7CG0709480"/>
</dbReference>
<proteinExistence type="predicted"/>
<sequence>MDTEPFDEADLALPTSPAAAASPPRRLKRLKKSSQITTTTKTAASPPPPSSPPASEEETLAPSLGSPAPPPNPSPPPPSAVETVAAPRLASPPPNPSPPPAAAAAADADAVAPAQSSPPAPISSPLPPPDTAEDGEEEEEDDGLDPLFSEYAGLAGWHPLSMPTGEEGSDEEEGPLGGGGLIEELRREKSAKKRLDMDEGEDAGGEMGAEPEVAVKGKRSKRRKKDADVEGKARKKDADVEGKKRKKEPKESAGSKKRAEKERRVQLESIHAESQRLLRETRKASFKPIAEPVYKPISSVLEKIRLRKLEILKKSNTPVEEEEEEADDASSEPENDPAEQPCVPEAKEVGSDDNDLKIDGADNEVAANVNDLNDHDSPPEDKDALTCKKDLDSCGGKSSEKELVDNSQDNHEDNPQPSDDSNIDTADETQLPRSSSPTKSTDDSSSEDEEDNDKENIYPDTQQNDVNTHRQPRRANDAILKDFLDVEAEEEDDSDDDMMRFKDDEEDNGDDENEVLTALIAAGFEEEEVDHEKRNALHQKWLQQQDAAETNNVIQKLKFGHQEQKSLLDEDEDDVEDCEDESENEMSYDLTPTNVVRQNSEKAKQMIAKMFTDENDTYEHSDDEEIEENLARQRISKREVHSTFISPLEDDSSREMFSLIKKLNIAPEPKRKGKQATSNFEMLMVGSNSNSSSKSSFLGRTTSGPVSSSHRPVYKTYVFGRDDSNSNSKSCLATSESTSDMDQTNPSQPKKAKFSSSQPKPASTGTTSGGDSSSSGASLFELLRRSSVATNKQEPSRPEGFGIITESQAVHQFSAFKLSRKFSKIGARN</sequence>
<dbReference type="Proteomes" id="UP001732700">
    <property type="component" value="Chromosome 7C"/>
</dbReference>